<comment type="subcellular location">
    <subcellularLocation>
        <location evidence="2">Gas vesicle</location>
    </subcellularLocation>
</comment>
<organism evidence="5 6">
    <name type="scientific">Streptomyces violascens</name>
    <dbReference type="NCBI Taxonomy" id="67381"/>
    <lineage>
        <taxon>Bacteria</taxon>
        <taxon>Bacillati</taxon>
        <taxon>Actinomycetota</taxon>
        <taxon>Actinomycetes</taxon>
        <taxon>Kitasatosporales</taxon>
        <taxon>Streptomycetaceae</taxon>
        <taxon>Streptomyces</taxon>
    </lineage>
</organism>
<comment type="similarity">
    <text evidence="3">Belongs to the gas vesicle GvpF/GvpL family.</text>
</comment>
<gene>
    <name evidence="5" type="ORF">Sviol_62020</name>
</gene>
<evidence type="ECO:0000256" key="3">
    <source>
        <dbReference type="ARBA" id="ARBA00035643"/>
    </source>
</evidence>
<keyword evidence="1" id="KW-0304">Gas vesicle</keyword>
<evidence type="ECO:0000313" key="5">
    <source>
        <dbReference type="EMBL" id="GHI41794.1"/>
    </source>
</evidence>
<feature type="compositionally biased region" description="Basic and acidic residues" evidence="4">
    <location>
        <begin position="262"/>
        <end position="279"/>
    </location>
</feature>
<dbReference type="EMBL" id="BNDY01000017">
    <property type="protein sequence ID" value="GHI41794.1"/>
    <property type="molecule type" value="Genomic_DNA"/>
</dbReference>
<dbReference type="PANTHER" id="PTHR36852">
    <property type="entry name" value="PROTEIN GVPL 2"/>
    <property type="match status" value="1"/>
</dbReference>
<feature type="region of interest" description="Disordered" evidence="4">
    <location>
        <begin position="255"/>
        <end position="279"/>
    </location>
</feature>
<dbReference type="PANTHER" id="PTHR36852:SF1">
    <property type="entry name" value="PROTEIN GVPL 2"/>
    <property type="match status" value="1"/>
</dbReference>
<sequence length="279" mass="31031">MNDVREHEHELLYVYAVTRPFATALPDGVRGLDGKPPGLIEHRGLCAAVSRVPAEDFNAGPLRAHLEDLDWLGRTARTHEAVIAALATVTCPVPLRLATVCRDENGVRRLLDSGRARFVRAIERLDGRIEWGVKVYAQAQQPFPSRELDPPEPKAATGRDYLRRRLGERQSRDEIWRRAGALSRALHAELCDRAEAGRLHRPQNARLSGEPGENVLNAAYLVPLDRSEDFVAAIRDFIPHIEGVRVELTGPWAPYSFAGGPDDGHGQVDQASREGREEQ</sequence>
<evidence type="ECO:0000256" key="1">
    <source>
        <dbReference type="ARBA" id="ARBA00022987"/>
    </source>
</evidence>
<reference evidence="5" key="1">
    <citation type="submission" date="2024-05" db="EMBL/GenBank/DDBJ databases">
        <title>Whole genome shotgun sequence of Streptomyces violascens NBRC 12920.</title>
        <authorList>
            <person name="Komaki H."/>
            <person name="Tamura T."/>
        </authorList>
    </citation>
    <scope>NUCLEOTIDE SEQUENCE</scope>
    <source>
        <strain evidence="5">NBRC 12920</strain>
    </source>
</reference>
<proteinExistence type="inferred from homology"/>
<dbReference type="InterPro" id="IPR009430">
    <property type="entry name" value="GvpL/GvpF"/>
</dbReference>
<evidence type="ECO:0000256" key="2">
    <source>
        <dbReference type="ARBA" id="ARBA00035108"/>
    </source>
</evidence>
<evidence type="ECO:0000256" key="4">
    <source>
        <dbReference type="SAM" id="MobiDB-lite"/>
    </source>
</evidence>
<dbReference type="Proteomes" id="UP001050808">
    <property type="component" value="Unassembled WGS sequence"/>
</dbReference>
<keyword evidence="6" id="KW-1185">Reference proteome</keyword>
<accession>A0ABQ3QX53</accession>
<dbReference type="RefSeq" id="WP_189963239.1">
    <property type="nucleotide sequence ID" value="NZ_BMUA01000008.1"/>
</dbReference>
<protein>
    <submittedName>
        <fullName evidence="5">Gas vesicle protein</fullName>
    </submittedName>
</protein>
<dbReference type="Pfam" id="PF06386">
    <property type="entry name" value="GvpL_GvpF"/>
    <property type="match status" value="1"/>
</dbReference>
<comment type="caution">
    <text evidence="5">The sequence shown here is derived from an EMBL/GenBank/DDBJ whole genome shotgun (WGS) entry which is preliminary data.</text>
</comment>
<evidence type="ECO:0000313" key="6">
    <source>
        <dbReference type="Proteomes" id="UP001050808"/>
    </source>
</evidence>
<name>A0ABQ3QX53_9ACTN</name>